<dbReference type="Proteomes" id="UP001361239">
    <property type="component" value="Unassembled WGS sequence"/>
</dbReference>
<evidence type="ECO:0000313" key="4">
    <source>
        <dbReference type="Proteomes" id="UP001361239"/>
    </source>
</evidence>
<sequence>MRKFPLIVLLAAAPLSAVPPPPPVPVTLEATQNYIRALTSKDRDVYDALLAEDFVGHDGHSEKSKDRATWLSEISGAFASPGFHVTVLNVFQGGQIVSGQYRQRAMVVERVTNFATRPNGAPAGDCCVFYLTETITFDGGQIDRIDRSPFFENALSKSGERTDLNRRPGN</sequence>
<keyword evidence="1" id="KW-0732">Signal</keyword>
<evidence type="ECO:0000313" key="3">
    <source>
        <dbReference type="EMBL" id="MEJ5979618.1"/>
    </source>
</evidence>
<dbReference type="Gene3D" id="3.10.450.50">
    <property type="match status" value="1"/>
</dbReference>
<reference evidence="3 4" key="1">
    <citation type="submission" date="2024-03" db="EMBL/GenBank/DDBJ databases">
        <authorList>
            <person name="Jo J.-H."/>
        </authorList>
    </citation>
    <scope>NUCLEOTIDE SEQUENCE [LARGE SCALE GENOMIC DNA]</scope>
    <source>
        <strain evidence="3 4">PS1R-30</strain>
    </source>
</reference>
<feature type="signal peptide" evidence="1">
    <location>
        <begin position="1"/>
        <end position="17"/>
    </location>
</feature>
<name>A0ABU8S2N5_9SPHN</name>
<proteinExistence type="predicted"/>
<accession>A0ABU8S2N5</accession>
<comment type="caution">
    <text evidence="3">The sequence shown here is derived from an EMBL/GenBank/DDBJ whole genome shotgun (WGS) entry which is preliminary data.</text>
</comment>
<keyword evidence="4" id="KW-1185">Reference proteome</keyword>
<dbReference type="Pfam" id="PF12680">
    <property type="entry name" value="SnoaL_2"/>
    <property type="match status" value="1"/>
</dbReference>
<protein>
    <submittedName>
        <fullName evidence="3">Nuclear transport factor 2 family protein</fullName>
    </submittedName>
</protein>
<dbReference type="SUPFAM" id="SSF54427">
    <property type="entry name" value="NTF2-like"/>
    <property type="match status" value="1"/>
</dbReference>
<evidence type="ECO:0000259" key="2">
    <source>
        <dbReference type="Pfam" id="PF12680"/>
    </source>
</evidence>
<dbReference type="InterPro" id="IPR037401">
    <property type="entry name" value="SnoaL-like"/>
</dbReference>
<dbReference type="InterPro" id="IPR032710">
    <property type="entry name" value="NTF2-like_dom_sf"/>
</dbReference>
<organism evidence="3 4">
    <name type="scientific">Novosphingobium anseongense</name>
    <dbReference type="NCBI Taxonomy" id="3133436"/>
    <lineage>
        <taxon>Bacteria</taxon>
        <taxon>Pseudomonadati</taxon>
        <taxon>Pseudomonadota</taxon>
        <taxon>Alphaproteobacteria</taxon>
        <taxon>Sphingomonadales</taxon>
        <taxon>Sphingomonadaceae</taxon>
        <taxon>Novosphingobium</taxon>
    </lineage>
</organism>
<dbReference type="RefSeq" id="WP_339589556.1">
    <property type="nucleotide sequence ID" value="NZ_JBBHJZ010000010.1"/>
</dbReference>
<dbReference type="EMBL" id="JBBHJZ010000010">
    <property type="protein sequence ID" value="MEJ5979618.1"/>
    <property type="molecule type" value="Genomic_DNA"/>
</dbReference>
<gene>
    <name evidence="3" type="ORF">WG901_23400</name>
</gene>
<feature type="chain" id="PRO_5046434676" evidence="1">
    <location>
        <begin position="18"/>
        <end position="170"/>
    </location>
</feature>
<feature type="domain" description="SnoaL-like" evidence="2">
    <location>
        <begin position="32"/>
        <end position="144"/>
    </location>
</feature>
<evidence type="ECO:0000256" key="1">
    <source>
        <dbReference type="SAM" id="SignalP"/>
    </source>
</evidence>